<dbReference type="Proteomes" id="UP000013827">
    <property type="component" value="Unassembled WGS sequence"/>
</dbReference>
<dbReference type="InterPro" id="IPR051781">
    <property type="entry name" value="Metallo-dep_Hydrolase"/>
</dbReference>
<reference evidence="4" key="1">
    <citation type="journal article" date="2013" name="Nature">
        <title>Pan genome of the phytoplankton Emiliania underpins its global distribution.</title>
        <authorList>
            <person name="Read B.A."/>
            <person name="Kegel J."/>
            <person name="Klute M.J."/>
            <person name="Kuo A."/>
            <person name="Lefebvre S.C."/>
            <person name="Maumus F."/>
            <person name="Mayer C."/>
            <person name="Miller J."/>
            <person name="Monier A."/>
            <person name="Salamov A."/>
            <person name="Young J."/>
            <person name="Aguilar M."/>
            <person name="Claverie J.M."/>
            <person name="Frickenhaus S."/>
            <person name="Gonzalez K."/>
            <person name="Herman E.K."/>
            <person name="Lin Y.C."/>
            <person name="Napier J."/>
            <person name="Ogata H."/>
            <person name="Sarno A.F."/>
            <person name="Shmutz J."/>
            <person name="Schroeder D."/>
            <person name="de Vargas C."/>
            <person name="Verret F."/>
            <person name="von Dassow P."/>
            <person name="Valentin K."/>
            <person name="Van de Peer Y."/>
            <person name="Wheeler G."/>
            <person name="Dacks J.B."/>
            <person name="Delwiche C.F."/>
            <person name="Dyhrman S.T."/>
            <person name="Glockner G."/>
            <person name="John U."/>
            <person name="Richards T."/>
            <person name="Worden A.Z."/>
            <person name="Zhang X."/>
            <person name="Grigoriev I.V."/>
            <person name="Allen A.E."/>
            <person name="Bidle K."/>
            <person name="Borodovsky M."/>
            <person name="Bowler C."/>
            <person name="Brownlee C."/>
            <person name="Cock J.M."/>
            <person name="Elias M."/>
            <person name="Gladyshev V.N."/>
            <person name="Groth M."/>
            <person name="Guda C."/>
            <person name="Hadaegh A."/>
            <person name="Iglesias-Rodriguez M.D."/>
            <person name="Jenkins J."/>
            <person name="Jones B.M."/>
            <person name="Lawson T."/>
            <person name="Leese F."/>
            <person name="Lindquist E."/>
            <person name="Lobanov A."/>
            <person name="Lomsadze A."/>
            <person name="Malik S.B."/>
            <person name="Marsh M.E."/>
            <person name="Mackinder L."/>
            <person name="Mock T."/>
            <person name="Mueller-Roeber B."/>
            <person name="Pagarete A."/>
            <person name="Parker M."/>
            <person name="Probert I."/>
            <person name="Quesneville H."/>
            <person name="Raines C."/>
            <person name="Rensing S.A."/>
            <person name="Riano-Pachon D.M."/>
            <person name="Richier S."/>
            <person name="Rokitta S."/>
            <person name="Shiraiwa Y."/>
            <person name="Soanes D.M."/>
            <person name="van der Giezen M."/>
            <person name="Wahlund T.M."/>
            <person name="Williams B."/>
            <person name="Wilson W."/>
            <person name="Wolfe G."/>
            <person name="Wurch L.L."/>
        </authorList>
    </citation>
    <scope>NUCLEOTIDE SEQUENCE</scope>
</reference>
<evidence type="ECO:0000313" key="4">
    <source>
        <dbReference type="Proteomes" id="UP000013827"/>
    </source>
</evidence>
<organism evidence="3 4">
    <name type="scientific">Emiliania huxleyi (strain CCMP1516)</name>
    <dbReference type="NCBI Taxonomy" id="280463"/>
    <lineage>
        <taxon>Eukaryota</taxon>
        <taxon>Haptista</taxon>
        <taxon>Haptophyta</taxon>
        <taxon>Prymnesiophyceae</taxon>
        <taxon>Isochrysidales</taxon>
        <taxon>Noelaerhabdaceae</taxon>
        <taxon>Emiliania</taxon>
    </lineage>
</organism>
<dbReference type="PANTHER" id="PTHR43135:SF3">
    <property type="entry name" value="ALPHA-D-RIBOSE 1-METHYLPHOSPHONATE 5-TRIPHOSPHATE DIPHOSPHATASE"/>
    <property type="match status" value="1"/>
</dbReference>
<dbReference type="OMA" id="TNITHVW"/>
<protein>
    <recommendedName>
        <fullName evidence="2">Amidohydrolase-related domain-containing protein</fullName>
    </recommendedName>
</protein>
<keyword evidence="1" id="KW-0732">Signal</keyword>
<dbReference type="STRING" id="2903.R1DAD5"/>
<keyword evidence="4" id="KW-1185">Reference proteome</keyword>
<reference evidence="3" key="2">
    <citation type="submission" date="2024-10" db="UniProtKB">
        <authorList>
            <consortium name="EnsemblProtists"/>
        </authorList>
    </citation>
    <scope>IDENTIFICATION</scope>
</reference>
<dbReference type="InterPro" id="IPR032466">
    <property type="entry name" value="Metal_Hydrolase"/>
</dbReference>
<evidence type="ECO:0000256" key="1">
    <source>
        <dbReference type="SAM" id="SignalP"/>
    </source>
</evidence>
<feature type="signal peptide" evidence="1">
    <location>
        <begin position="1"/>
        <end position="15"/>
    </location>
</feature>
<sequence>MRALAIATSVTLAAAMECLKSEEPMQLTFKMPFVNRSDLQPRVPPSRCTVLHNGVVWSGEADEAHTSRRAFRGALVLRGNRIAAVIEAGEALPTEIDGTACAAVDLHGRAVIPGMVEGHAHTGFEDIAAMTDPGDTPPEEGVLIGLLNAGRLLEAGFTSAFSAAGVRPRQDPVTRNWINAGRAPGPRLLAASPEITATGNLGDGSVMHQHRDSFGLVADGADEVRAAVRRCLREGADTIKINIGGDLVPISKLSEERDDMLPAYSEAEVRAAVEEAHMRQKRVAAHCRGSADVRMALAVGVDVIYHLDFVHKDSALLDALAAARDHIFVGPAVGLMAALAPSLPDVQLLLDAQAKTFSALRTRGLRVVLGGDYGFRVTPQGTNANDLLLFQRHFGYSPEEALVAATRHGGALMRLPVGQLRPGWLADLLVVEGRPWEDSTPLLANLTDDGSVSTPRIAAIMQDGHFVRNQL</sequence>
<dbReference type="KEGG" id="ehx:EMIHUDRAFT_463254"/>
<name>A0A0D3JUF4_EMIH1</name>
<feature type="chain" id="PRO_5044053595" description="Amidohydrolase-related domain-containing protein" evidence="1">
    <location>
        <begin position="16"/>
        <end position="471"/>
    </location>
</feature>
<evidence type="ECO:0000313" key="3">
    <source>
        <dbReference type="EnsemblProtists" id="EOD27139"/>
    </source>
</evidence>
<dbReference type="Pfam" id="PF01979">
    <property type="entry name" value="Amidohydro_1"/>
    <property type="match status" value="1"/>
</dbReference>
<dbReference type="Gene3D" id="3.20.20.140">
    <property type="entry name" value="Metal-dependent hydrolases"/>
    <property type="match status" value="1"/>
</dbReference>
<dbReference type="AlphaFoldDB" id="A0A0D3JUF4"/>
<feature type="domain" description="Amidohydrolase-related" evidence="2">
    <location>
        <begin position="111"/>
        <end position="455"/>
    </location>
</feature>
<dbReference type="PANTHER" id="PTHR43135">
    <property type="entry name" value="ALPHA-D-RIBOSE 1-METHYLPHOSPHONATE 5-TRIPHOSPHATE DIPHOSPHATASE"/>
    <property type="match status" value="1"/>
</dbReference>
<dbReference type="RefSeq" id="XP_005779568.1">
    <property type="nucleotide sequence ID" value="XM_005779511.1"/>
</dbReference>
<dbReference type="EnsemblProtists" id="EOD27139">
    <property type="protein sequence ID" value="EOD27139"/>
    <property type="gene ID" value="EMIHUDRAFT_463254"/>
</dbReference>
<dbReference type="Gene3D" id="2.30.40.10">
    <property type="entry name" value="Urease, subunit C, domain 1"/>
    <property type="match status" value="1"/>
</dbReference>
<dbReference type="SUPFAM" id="SSF51556">
    <property type="entry name" value="Metallo-dependent hydrolases"/>
    <property type="match status" value="1"/>
</dbReference>
<dbReference type="GeneID" id="17254007"/>
<dbReference type="GeneID" id="17272685"/>
<dbReference type="GO" id="GO:0016810">
    <property type="term" value="F:hydrolase activity, acting on carbon-nitrogen (but not peptide) bonds"/>
    <property type="evidence" value="ECO:0007669"/>
    <property type="project" value="InterPro"/>
</dbReference>
<dbReference type="InterPro" id="IPR006680">
    <property type="entry name" value="Amidohydro-rel"/>
</dbReference>
<dbReference type="InterPro" id="IPR011059">
    <property type="entry name" value="Metal-dep_hydrolase_composite"/>
</dbReference>
<dbReference type="eggNOG" id="ENOG502RXQ5">
    <property type="taxonomic scope" value="Eukaryota"/>
</dbReference>
<evidence type="ECO:0000259" key="2">
    <source>
        <dbReference type="Pfam" id="PF01979"/>
    </source>
</evidence>
<dbReference type="EnsemblProtists" id="EOD07856">
    <property type="protein sequence ID" value="EOD07856"/>
    <property type="gene ID" value="EMIHUDRAFT_460023"/>
</dbReference>
<dbReference type="PaxDb" id="2903-EOD07856"/>
<dbReference type="HOGENOM" id="CLU_023620_5_1_1"/>
<dbReference type="KEGG" id="ehx:EMIHUDRAFT_460023"/>
<accession>A0A0D3JUF4</accession>
<dbReference type="RefSeq" id="XP_005760285.1">
    <property type="nucleotide sequence ID" value="XM_005760228.1"/>
</dbReference>
<proteinExistence type="predicted"/>
<dbReference type="SUPFAM" id="SSF51338">
    <property type="entry name" value="Composite domain of metallo-dependent hydrolases"/>
    <property type="match status" value="1"/>
</dbReference>